<evidence type="ECO:0000313" key="12">
    <source>
        <dbReference type="Proteomes" id="UP000695000"/>
    </source>
</evidence>
<evidence type="ECO:0000256" key="6">
    <source>
        <dbReference type="ARBA" id="ARBA00022968"/>
    </source>
</evidence>
<keyword evidence="6 11" id="KW-0735">Signal-anchor</keyword>
<evidence type="ECO:0000256" key="7">
    <source>
        <dbReference type="ARBA" id="ARBA00022989"/>
    </source>
</evidence>
<dbReference type="EC" id="2.4.1.135" evidence="3 11"/>
<comment type="pathway">
    <text evidence="11">Protein modification; protein glycosylation.</text>
</comment>
<keyword evidence="4 11" id="KW-0808">Transferase</keyword>
<evidence type="ECO:0000256" key="2">
    <source>
        <dbReference type="ARBA" id="ARBA00007706"/>
    </source>
</evidence>
<comment type="similarity">
    <text evidence="2 11">Belongs to the glycosyltransferase 43 family.</text>
</comment>
<reference evidence="13" key="1">
    <citation type="submission" date="2025-08" db="UniProtKB">
        <authorList>
            <consortium name="RefSeq"/>
        </authorList>
    </citation>
    <scope>IDENTIFICATION</scope>
    <source>
        <tissue evidence="13">Whole Larva</tissue>
    </source>
</reference>
<dbReference type="RefSeq" id="XP_017783214.1">
    <property type="nucleotide sequence ID" value="XM_017927725.1"/>
</dbReference>
<keyword evidence="5 11" id="KW-0812">Transmembrane</keyword>
<dbReference type="Pfam" id="PF03360">
    <property type="entry name" value="Glyco_transf_43"/>
    <property type="match status" value="1"/>
</dbReference>
<organism evidence="12 13">
    <name type="scientific">Nicrophorus vespilloides</name>
    <name type="common">Boreal carrion beetle</name>
    <dbReference type="NCBI Taxonomy" id="110193"/>
    <lineage>
        <taxon>Eukaryota</taxon>
        <taxon>Metazoa</taxon>
        <taxon>Ecdysozoa</taxon>
        <taxon>Arthropoda</taxon>
        <taxon>Hexapoda</taxon>
        <taxon>Insecta</taxon>
        <taxon>Pterygota</taxon>
        <taxon>Neoptera</taxon>
        <taxon>Endopterygota</taxon>
        <taxon>Coleoptera</taxon>
        <taxon>Polyphaga</taxon>
        <taxon>Staphyliniformia</taxon>
        <taxon>Silphidae</taxon>
        <taxon>Nicrophorinae</taxon>
        <taxon>Nicrophorus</taxon>
    </lineage>
</organism>
<dbReference type="InterPro" id="IPR029044">
    <property type="entry name" value="Nucleotide-diphossugar_trans"/>
</dbReference>
<dbReference type="Gene3D" id="3.90.550.10">
    <property type="entry name" value="Spore Coat Polysaccharide Biosynthesis Protein SpsA, Chain A"/>
    <property type="match status" value="1"/>
</dbReference>
<evidence type="ECO:0000256" key="8">
    <source>
        <dbReference type="ARBA" id="ARBA00023136"/>
    </source>
</evidence>
<evidence type="ECO:0000256" key="9">
    <source>
        <dbReference type="ARBA" id="ARBA00023180"/>
    </source>
</evidence>
<gene>
    <name evidence="13" type="primary">LOC108567330</name>
</gene>
<keyword evidence="11" id="KW-0333">Golgi apparatus</keyword>
<evidence type="ECO:0000256" key="1">
    <source>
        <dbReference type="ARBA" id="ARBA00004606"/>
    </source>
</evidence>
<feature type="transmembrane region" description="Helical" evidence="11">
    <location>
        <begin position="14"/>
        <end position="33"/>
    </location>
</feature>
<sequence length="320" mass="37210">MEMFNNLEMRIKRFVIWFFGLSILIIIYKLSIIESDVEKLQFLKETLFLNKEQLQLSHHQLLLVEHLYQNKVGGGLPTIYAITPTYYRHVQKAELTRISQTLALVPNIHWVVVEDSEEKTDLVRRILNDSNIIFTHLNAKTPPFEQLKDKDPRWKKHRGVEQRNAGLKWLRDHLKVNEDKGVVYFMDDDNTYSIKLFKEISKVKRVGVWPVGLVGGLNAELPILDEKTGKVIGYKSGWKPDRPFAIDMAGFAINLDLILTKLQANFSYKMEHGLQESEFLSFFTTKENLEPLASNCTEVYVWHTRTEKPKINGLIPDLEV</sequence>
<name>A0ABM1N8R4_NICVS</name>
<evidence type="ECO:0000256" key="4">
    <source>
        <dbReference type="ARBA" id="ARBA00022679"/>
    </source>
</evidence>
<keyword evidence="9" id="KW-0325">Glycoprotein</keyword>
<accession>A0ABM1N8R4</accession>
<dbReference type="SUPFAM" id="SSF53448">
    <property type="entry name" value="Nucleotide-diphospho-sugar transferases"/>
    <property type="match status" value="1"/>
</dbReference>
<keyword evidence="12" id="KW-1185">Reference proteome</keyword>
<evidence type="ECO:0000256" key="11">
    <source>
        <dbReference type="RuleBase" id="RU363127"/>
    </source>
</evidence>
<keyword evidence="11" id="KW-0479">Metal-binding</keyword>
<dbReference type="CDD" id="cd00218">
    <property type="entry name" value="GlcAT-I"/>
    <property type="match status" value="1"/>
</dbReference>
<protein>
    <recommendedName>
        <fullName evidence="3 11">Galactosylgalactosylxylosylprotein 3-beta-glucuronosyltransferase</fullName>
        <ecNumber evidence="3 11">2.4.1.135</ecNumber>
    </recommendedName>
</protein>
<evidence type="ECO:0000256" key="5">
    <source>
        <dbReference type="ARBA" id="ARBA00022692"/>
    </source>
</evidence>
<dbReference type="PANTHER" id="PTHR10896">
    <property type="entry name" value="GALACTOSYLGALACTOSYLXYLOSYLPROTEIN 3-BETA-GLUCURONOSYLTRANSFERASE BETA-1,3-GLUCURONYLTRANSFERASE"/>
    <property type="match status" value="1"/>
</dbReference>
<evidence type="ECO:0000313" key="13">
    <source>
        <dbReference type="RefSeq" id="XP_017783214.1"/>
    </source>
</evidence>
<comment type="catalytic activity">
    <reaction evidence="10 11">
        <text>3-O-(beta-D-galactosyl-(1-&gt;3)-beta-D-galactosyl-(1-&gt;4)-beta-D-xylosyl)-L-seryl-[protein] + UDP-alpha-D-glucuronate = 3-O-(beta-D-GlcA-(1-&gt;3)-beta-D-Gal-(1-&gt;3)-beta-D-Gal-(1-&gt;4)-beta-D-Xyl)-L-seryl-[protein] + UDP + H(+)</text>
        <dbReference type="Rhea" id="RHEA:24168"/>
        <dbReference type="Rhea" id="RHEA-COMP:12571"/>
        <dbReference type="Rhea" id="RHEA-COMP:12573"/>
        <dbReference type="ChEBI" id="CHEBI:15378"/>
        <dbReference type="ChEBI" id="CHEBI:58052"/>
        <dbReference type="ChEBI" id="CHEBI:58223"/>
        <dbReference type="ChEBI" id="CHEBI:132090"/>
        <dbReference type="ChEBI" id="CHEBI:132093"/>
        <dbReference type="EC" id="2.4.1.135"/>
    </reaction>
</comment>
<dbReference type="InterPro" id="IPR005027">
    <property type="entry name" value="Glyco_trans_43"/>
</dbReference>
<dbReference type="Proteomes" id="UP000695000">
    <property type="component" value="Unplaced"/>
</dbReference>
<dbReference type="GeneID" id="108567330"/>
<evidence type="ECO:0000256" key="10">
    <source>
        <dbReference type="ARBA" id="ARBA00047979"/>
    </source>
</evidence>
<proteinExistence type="inferred from homology"/>
<comment type="cofactor">
    <cofactor evidence="11">
        <name>Mn(2+)</name>
        <dbReference type="ChEBI" id="CHEBI:29035"/>
    </cofactor>
</comment>
<keyword evidence="7 11" id="KW-1133">Transmembrane helix</keyword>
<keyword evidence="8 11" id="KW-0472">Membrane</keyword>
<dbReference type="PANTHER" id="PTHR10896:SF65">
    <property type="entry name" value="GALACTOSYLGALACTOSYLXYLOSYLPROTEIN 3-BETA-GLUCURONOSYLTRANSFERASE 3"/>
    <property type="match status" value="1"/>
</dbReference>
<comment type="subcellular location">
    <subcellularLocation>
        <location evidence="11">Golgi apparatus membrane</location>
        <topology evidence="11">Single-pass type II membrane protein</topology>
    </subcellularLocation>
    <subcellularLocation>
        <location evidence="1">Membrane</location>
        <topology evidence="1">Single-pass type II membrane protein</topology>
    </subcellularLocation>
</comment>
<evidence type="ECO:0000256" key="3">
    <source>
        <dbReference type="ARBA" id="ARBA00012641"/>
    </source>
</evidence>
<keyword evidence="11" id="KW-0464">Manganese</keyword>